<evidence type="ECO:0000256" key="8">
    <source>
        <dbReference type="SAM" id="MobiDB-lite"/>
    </source>
</evidence>
<dbReference type="GO" id="GO:0055085">
    <property type="term" value="P:transmembrane transport"/>
    <property type="evidence" value="ECO:0007669"/>
    <property type="project" value="InterPro"/>
</dbReference>
<keyword evidence="3" id="KW-1003">Cell membrane</keyword>
<dbReference type="Pfam" id="PF00528">
    <property type="entry name" value="BPD_transp_1"/>
    <property type="match status" value="1"/>
</dbReference>
<keyword evidence="2 7" id="KW-0813">Transport</keyword>
<evidence type="ECO:0000256" key="1">
    <source>
        <dbReference type="ARBA" id="ARBA00004651"/>
    </source>
</evidence>
<proteinExistence type="inferred from homology"/>
<dbReference type="PANTHER" id="PTHR43744:SF12">
    <property type="entry name" value="ABC TRANSPORTER PERMEASE PROTEIN MG189-RELATED"/>
    <property type="match status" value="1"/>
</dbReference>
<dbReference type="EMBL" id="PKKO01000002">
    <property type="protein sequence ID" value="PKY72614.1"/>
    <property type="molecule type" value="Genomic_DNA"/>
</dbReference>
<comment type="subcellular location">
    <subcellularLocation>
        <location evidence="1 7">Cell membrane</location>
        <topology evidence="1 7">Multi-pass membrane protein</topology>
    </subcellularLocation>
</comment>
<feature type="transmembrane region" description="Helical" evidence="7">
    <location>
        <begin position="43"/>
        <end position="64"/>
    </location>
</feature>
<feature type="domain" description="ABC transmembrane type-1" evidence="9">
    <location>
        <begin position="103"/>
        <end position="292"/>
    </location>
</feature>
<organism evidence="10 11">
    <name type="scientific">Winkia neuii</name>
    <dbReference type="NCBI Taxonomy" id="33007"/>
    <lineage>
        <taxon>Bacteria</taxon>
        <taxon>Bacillati</taxon>
        <taxon>Actinomycetota</taxon>
        <taxon>Actinomycetes</taxon>
        <taxon>Actinomycetales</taxon>
        <taxon>Actinomycetaceae</taxon>
        <taxon>Winkia</taxon>
    </lineage>
</organism>
<dbReference type="Proteomes" id="UP000235122">
    <property type="component" value="Unassembled WGS sequence"/>
</dbReference>
<gene>
    <name evidence="10" type="ORF">CYJ19_02910</name>
</gene>
<dbReference type="InterPro" id="IPR000515">
    <property type="entry name" value="MetI-like"/>
</dbReference>
<evidence type="ECO:0000259" key="9">
    <source>
        <dbReference type="PROSITE" id="PS50928"/>
    </source>
</evidence>
<keyword evidence="4 7" id="KW-0812">Transmembrane</keyword>
<feature type="transmembrane region" description="Helical" evidence="7">
    <location>
        <begin position="138"/>
        <end position="159"/>
    </location>
</feature>
<keyword evidence="5 7" id="KW-1133">Transmembrane helix</keyword>
<dbReference type="SUPFAM" id="SSF161098">
    <property type="entry name" value="MetI-like"/>
    <property type="match status" value="1"/>
</dbReference>
<dbReference type="PROSITE" id="PS50928">
    <property type="entry name" value="ABC_TM1"/>
    <property type="match status" value="1"/>
</dbReference>
<comment type="caution">
    <text evidence="10">The sequence shown here is derived from an EMBL/GenBank/DDBJ whole genome shotgun (WGS) entry which is preliminary data.</text>
</comment>
<name>A0A2I1INB8_9ACTO</name>
<dbReference type="CDD" id="cd06261">
    <property type="entry name" value="TM_PBP2"/>
    <property type="match status" value="1"/>
</dbReference>
<keyword evidence="11" id="KW-1185">Reference proteome</keyword>
<evidence type="ECO:0000256" key="7">
    <source>
        <dbReference type="RuleBase" id="RU363032"/>
    </source>
</evidence>
<dbReference type="GO" id="GO:0005886">
    <property type="term" value="C:plasma membrane"/>
    <property type="evidence" value="ECO:0007669"/>
    <property type="project" value="UniProtKB-SubCell"/>
</dbReference>
<accession>A0A2I1INB8</accession>
<feature type="transmembrane region" description="Helical" evidence="7">
    <location>
        <begin position="212"/>
        <end position="236"/>
    </location>
</feature>
<dbReference type="Gene3D" id="1.10.3720.10">
    <property type="entry name" value="MetI-like"/>
    <property type="match status" value="1"/>
</dbReference>
<evidence type="ECO:0000313" key="11">
    <source>
        <dbReference type="Proteomes" id="UP000235122"/>
    </source>
</evidence>
<feature type="transmembrane region" description="Helical" evidence="7">
    <location>
        <begin position="271"/>
        <end position="292"/>
    </location>
</feature>
<feature type="transmembrane region" description="Helical" evidence="7">
    <location>
        <begin position="102"/>
        <end position="126"/>
    </location>
</feature>
<reference evidence="10 11" key="1">
    <citation type="submission" date="2017-12" db="EMBL/GenBank/DDBJ databases">
        <title>Phylogenetic diversity of female urinary microbiome.</title>
        <authorList>
            <person name="Thomas-White K."/>
            <person name="Wolfe A.J."/>
        </authorList>
    </citation>
    <scope>NUCLEOTIDE SEQUENCE [LARGE SCALE GENOMIC DNA]</scope>
    <source>
        <strain evidence="10 11">UMB0402</strain>
    </source>
</reference>
<sequence length="307" mass="33516">MKSEPSLAMIRQRSGKRAAAAARRRRARKGNFGPAKRPRWYRYVVLALILLASAYPLYFAFLLASSTAPKIARSPVPSLIPQGHFLQNLHRVMDSGVDLWAAFWNSLLVAVIVSASVVFFSMLAGYSFSKLRFAGKNGLLTFVIATMAVPAQLGVVPLFMVMNKLGWSGELISVIVPGLVSAFGVFWMTQYIRDALPSELIEAARVDGASMFRTFLTVAVPAALPAASMLALFTFVGSWTNFFWPFIVLGNKNPTLPVALQLLQASYFKDYSLIMTGVVVATVPLLILFIFAGRRLVSGVMQGAVKG</sequence>
<evidence type="ECO:0000256" key="5">
    <source>
        <dbReference type="ARBA" id="ARBA00022989"/>
    </source>
</evidence>
<keyword evidence="6 7" id="KW-0472">Membrane</keyword>
<evidence type="ECO:0000256" key="3">
    <source>
        <dbReference type="ARBA" id="ARBA00022475"/>
    </source>
</evidence>
<evidence type="ECO:0000256" key="2">
    <source>
        <dbReference type="ARBA" id="ARBA00022448"/>
    </source>
</evidence>
<evidence type="ECO:0000313" key="10">
    <source>
        <dbReference type="EMBL" id="PKY72614.1"/>
    </source>
</evidence>
<dbReference type="STRING" id="33007.HMPREF3198_01646"/>
<protein>
    <submittedName>
        <fullName evidence="10">Carbohydrate ABC transporter permease</fullName>
    </submittedName>
</protein>
<dbReference type="InterPro" id="IPR035906">
    <property type="entry name" value="MetI-like_sf"/>
</dbReference>
<feature type="transmembrane region" description="Helical" evidence="7">
    <location>
        <begin position="171"/>
        <end position="192"/>
    </location>
</feature>
<dbReference type="AlphaFoldDB" id="A0A2I1INB8"/>
<evidence type="ECO:0000256" key="4">
    <source>
        <dbReference type="ARBA" id="ARBA00022692"/>
    </source>
</evidence>
<evidence type="ECO:0000256" key="6">
    <source>
        <dbReference type="ARBA" id="ARBA00023136"/>
    </source>
</evidence>
<dbReference type="PANTHER" id="PTHR43744">
    <property type="entry name" value="ABC TRANSPORTER PERMEASE PROTEIN MG189-RELATED-RELATED"/>
    <property type="match status" value="1"/>
</dbReference>
<comment type="similarity">
    <text evidence="7">Belongs to the binding-protein-dependent transport system permease family.</text>
</comment>
<feature type="region of interest" description="Disordered" evidence="8">
    <location>
        <begin position="1"/>
        <end position="20"/>
    </location>
</feature>